<feature type="region of interest" description="Disordered" evidence="1">
    <location>
        <begin position="126"/>
        <end position="148"/>
    </location>
</feature>
<sequence>MPRPLSRSPGAATYVLRSRTLVSVASTGERPAMIDLHVNAYRDVQSVDVRASPDRSSHLAIRAAVWTVRVLVAALKHWQREDAVANRGRRLDAGASGGERGGACGTQVTRDDQWLDSGGVTAGGRISEIARDRGGTHEGAIGAGRREEQGPSREWCEYENVHAHAWARARVQHWLCGDIVCGAGVATVAIRATDNVGALRPVDRKGAYVGGCVRGRERGGAAVMILGE</sequence>
<protein>
    <submittedName>
        <fullName evidence="2">Uncharacterized protein</fullName>
    </submittedName>
</protein>
<dbReference type="Proteomes" id="UP000194127">
    <property type="component" value="Unassembled WGS sequence"/>
</dbReference>
<dbReference type="RefSeq" id="XP_024334119.1">
    <property type="nucleotide sequence ID" value="XM_024487178.1"/>
</dbReference>
<organism evidence="2 3">
    <name type="scientific">Postia placenta MAD-698-R-SB12</name>
    <dbReference type="NCBI Taxonomy" id="670580"/>
    <lineage>
        <taxon>Eukaryota</taxon>
        <taxon>Fungi</taxon>
        <taxon>Dikarya</taxon>
        <taxon>Basidiomycota</taxon>
        <taxon>Agaricomycotina</taxon>
        <taxon>Agaricomycetes</taxon>
        <taxon>Polyporales</taxon>
        <taxon>Adustoporiaceae</taxon>
        <taxon>Rhodonia</taxon>
    </lineage>
</organism>
<gene>
    <name evidence="2" type="ORF">POSPLADRAFT_1157380</name>
</gene>
<dbReference type="EMBL" id="KZ110609">
    <property type="protein sequence ID" value="OSX57325.1"/>
    <property type="molecule type" value="Genomic_DNA"/>
</dbReference>
<evidence type="ECO:0000313" key="3">
    <source>
        <dbReference type="Proteomes" id="UP000194127"/>
    </source>
</evidence>
<evidence type="ECO:0000256" key="1">
    <source>
        <dbReference type="SAM" id="MobiDB-lite"/>
    </source>
</evidence>
<evidence type="ECO:0000313" key="2">
    <source>
        <dbReference type="EMBL" id="OSX57325.1"/>
    </source>
</evidence>
<name>A0A1X6MLT4_9APHY</name>
<dbReference type="GeneID" id="36332127"/>
<accession>A0A1X6MLT4</accession>
<proteinExistence type="predicted"/>
<reference evidence="2 3" key="1">
    <citation type="submission" date="2017-04" db="EMBL/GenBank/DDBJ databases">
        <title>Genome Sequence of the Model Brown-Rot Fungus Postia placenta SB12.</title>
        <authorList>
            <consortium name="DOE Joint Genome Institute"/>
            <person name="Gaskell J."/>
            <person name="Kersten P."/>
            <person name="Larrondo L.F."/>
            <person name="Canessa P."/>
            <person name="Martinez D."/>
            <person name="Hibbett D."/>
            <person name="Schmoll M."/>
            <person name="Kubicek C.P."/>
            <person name="Martinez A.T."/>
            <person name="Yadav J."/>
            <person name="Master E."/>
            <person name="Magnuson J.K."/>
            <person name="James T."/>
            <person name="Yaver D."/>
            <person name="Berka R."/>
            <person name="Labutti K."/>
            <person name="Lipzen A."/>
            <person name="Aerts A."/>
            <person name="Barry K."/>
            <person name="Henrissat B."/>
            <person name="Blanchette R."/>
            <person name="Grigoriev I."/>
            <person name="Cullen D."/>
        </authorList>
    </citation>
    <scope>NUCLEOTIDE SEQUENCE [LARGE SCALE GENOMIC DNA]</scope>
    <source>
        <strain evidence="2 3">MAD-698-R-SB12</strain>
    </source>
</reference>
<keyword evidence="3" id="KW-1185">Reference proteome</keyword>
<dbReference type="AlphaFoldDB" id="A0A1X6MLT4"/>